<dbReference type="InterPro" id="IPR006533">
    <property type="entry name" value="T6SS_Vgr_RhsGE"/>
</dbReference>
<dbReference type="InterPro" id="IPR017847">
    <property type="entry name" value="T6SS_RhsGE_Vgr_subset"/>
</dbReference>
<dbReference type="AlphaFoldDB" id="A0A6G5QQA7"/>
<feature type="domain" description="Gp5/Type VI secretion system Vgr protein OB-fold" evidence="2">
    <location>
        <begin position="492"/>
        <end position="541"/>
    </location>
</feature>
<dbReference type="Pfam" id="PF04717">
    <property type="entry name" value="Phage_base_V"/>
    <property type="match status" value="1"/>
</dbReference>
<dbReference type="SUPFAM" id="SSF69279">
    <property type="entry name" value="Phage tail proteins"/>
    <property type="match status" value="1"/>
</dbReference>
<proteinExistence type="inferred from homology"/>
<dbReference type="Pfam" id="PF05954">
    <property type="entry name" value="Phage_GPD"/>
    <property type="match status" value="1"/>
</dbReference>
<dbReference type="RefSeq" id="WP_157752405.1">
    <property type="nucleotide sequence ID" value="NZ_CP012543.1"/>
</dbReference>
<feature type="domain" description="Gp5/Type VI secretion system Vgr C-terminal trimerisation" evidence="3">
    <location>
        <begin position="562"/>
        <end position="670"/>
    </location>
</feature>
<dbReference type="SUPFAM" id="SSF69349">
    <property type="entry name" value="Phage fibre proteins"/>
    <property type="match status" value="1"/>
</dbReference>
<dbReference type="InterPro" id="IPR037026">
    <property type="entry name" value="Vgr_OB-fold_dom_sf"/>
</dbReference>
<dbReference type="EMBL" id="CP012543">
    <property type="protein sequence ID" value="QCD47787.1"/>
    <property type="molecule type" value="Genomic_DNA"/>
</dbReference>
<dbReference type="Proteomes" id="UP000502377">
    <property type="component" value="Chromosome"/>
</dbReference>
<comment type="similarity">
    <text evidence="1">Belongs to the VgrG protein family.</text>
</comment>
<protein>
    <submittedName>
        <fullName evidence="4">Type VI secretion system, secreted protein</fullName>
    </submittedName>
</protein>
<accession>A0A6G5QQA7</accession>
<evidence type="ECO:0000313" key="4">
    <source>
        <dbReference type="EMBL" id="QCD47787.1"/>
    </source>
</evidence>
<dbReference type="InterPro" id="IPR054030">
    <property type="entry name" value="Gp5_Vgr_C"/>
</dbReference>
<evidence type="ECO:0000259" key="2">
    <source>
        <dbReference type="Pfam" id="PF04717"/>
    </source>
</evidence>
<dbReference type="InterPro" id="IPR006531">
    <property type="entry name" value="Gp5/Vgr_OB"/>
</dbReference>
<dbReference type="Pfam" id="PF22178">
    <property type="entry name" value="Gp5_trimer_C"/>
    <property type="match status" value="1"/>
</dbReference>
<evidence type="ECO:0000313" key="5">
    <source>
        <dbReference type="Proteomes" id="UP000502377"/>
    </source>
</evidence>
<gene>
    <name evidence="4" type="primary">tssI</name>
    <name evidence="4" type="ORF">CRECT_2186</name>
</gene>
<dbReference type="NCBIfam" id="TIGR01646">
    <property type="entry name" value="vgr_GE"/>
    <property type="match status" value="1"/>
</dbReference>
<dbReference type="Gene3D" id="2.40.50.230">
    <property type="entry name" value="Gp5 N-terminal domain"/>
    <property type="match status" value="1"/>
</dbReference>
<evidence type="ECO:0000256" key="1">
    <source>
        <dbReference type="ARBA" id="ARBA00005558"/>
    </source>
</evidence>
<organism evidence="4 5">
    <name type="scientific">Campylobacter rectus</name>
    <name type="common">Wolinella recta</name>
    <dbReference type="NCBI Taxonomy" id="203"/>
    <lineage>
        <taxon>Bacteria</taxon>
        <taxon>Pseudomonadati</taxon>
        <taxon>Campylobacterota</taxon>
        <taxon>Epsilonproteobacteria</taxon>
        <taxon>Campylobacterales</taxon>
        <taxon>Campylobacteraceae</taxon>
        <taxon>Campylobacter</taxon>
    </lineage>
</organism>
<dbReference type="SUPFAM" id="SSF69255">
    <property type="entry name" value="gp5 N-terminal domain-like"/>
    <property type="match status" value="1"/>
</dbReference>
<dbReference type="NCBIfam" id="TIGR03361">
    <property type="entry name" value="VI_Rhs_Vgr"/>
    <property type="match status" value="1"/>
</dbReference>
<sequence>MIRMDSQKPISYANLTINGQIFTVTKATIRESLEEIFFAECEGYCESMESPLFQSLNSTLSNDLDVYKFLDKQAVLKIKKIALQNASDSNSINLPSGGGNDESVYNGIISEVGYIGTSNSGSNKNSIGQKYFFRFVLSSPLFRLSINSANRIFTDQTVIEVIKEILKFYQASPIKEVDFSNIKNSYEAREYISQYNESDLDFLQRICFNNGIYFYEDDDKIYFYDTLNISGFEQANSGSAASSAPSDVREVNFNPNINNILNQECIKAINKTEILNTNNFSYSSQNTMYPTVLDMVNSKQNEKTKYNAHFHLGQYSFTQQESLSIPTELKRRRSILNLNTYVADSNVFGLKLNSGVSLNYDPSSLKSDAKFDFKIIALIQNFIDETNLENRLDTNDIVPIAGKSFSTSYSNQIIMLPSSAVYVPKFKTKPRPPEVTLGVVIGNNGIDDEKNTIHTDEYGRVKVRINAFASQESVDNSTNFSQNNINPTNSNDYSHSAYLRVMTPIASSNSGFFAIPRIGDEVVVSFLEGDIDKPMVSASLYNAYNPQLPNLPSDYHQTTISSKTIGVNENGRNEFTFSNLKDKEHIYLKAEKDYGELIQHDFTQTILNDKSSKVLGTYTERIQEAHVQTIDLAKNVNVGAEYLTTVGLSRDTIVGLSNTLNVGIDSKIRVGKDSSEYVGNDKNIEIKGNLDTVIYKNENRTVKEDKKDVIEGSYELSSSKGINEYTQEHIVLQADNYIDIKSKSNLTTNTDSQHTEVADSKFSDIKSNYEVDAGNQIIHQVGSTQIEITSSNVIIRAGGVEAIFDQRGITVIGGEVRAE</sequence>
<reference evidence="4 5" key="1">
    <citation type="submission" date="2016-07" db="EMBL/GenBank/DDBJ databases">
        <title>Comparative genomics of the Campylobacter concisus group.</title>
        <authorList>
            <person name="Miller W.G."/>
            <person name="Yee E."/>
            <person name="Chapman M.H."/>
            <person name="Huynh S."/>
            <person name="Bono J.L."/>
            <person name="On S.L.W."/>
            <person name="StLeger J."/>
            <person name="Foster G."/>
            <person name="Parker C.T."/>
        </authorList>
    </citation>
    <scope>NUCLEOTIDE SEQUENCE [LARGE SCALE GENOMIC DNA]</scope>
    <source>
        <strain evidence="4 5">ATCC 33238</strain>
    </source>
</reference>
<name>A0A6G5QQA7_CAMRE</name>
<evidence type="ECO:0000259" key="3">
    <source>
        <dbReference type="Pfam" id="PF22178"/>
    </source>
</evidence>
<dbReference type="KEGG" id="crx:CRECT_2186"/>
<dbReference type="Gene3D" id="3.55.50.10">
    <property type="entry name" value="Baseplate protein-like domains"/>
    <property type="match status" value="1"/>
</dbReference>